<keyword evidence="1" id="KW-1133">Transmembrane helix</keyword>
<dbReference type="EMBL" id="NESQ01000040">
    <property type="protein sequence ID" value="PUU81757.1"/>
    <property type="molecule type" value="Genomic_DNA"/>
</dbReference>
<dbReference type="Proteomes" id="UP000244722">
    <property type="component" value="Unassembled WGS sequence"/>
</dbReference>
<evidence type="ECO:0008006" key="4">
    <source>
        <dbReference type="Google" id="ProtNLM"/>
    </source>
</evidence>
<keyword evidence="3" id="KW-1185">Reference proteome</keyword>
<evidence type="ECO:0000313" key="3">
    <source>
        <dbReference type="Proteomes" id="UP000244722"/>
    </source>
</evidence>
<reference evidence="2 3" key="1">
    <citation type="submission" date="2017-04" db="EMBL/GenBank/DDBJ databases">
        <title>Draft genome sequence of Tuber borchii Vittad., a whitish edible truffle.</title>
        <authorList>
            <consortium name="DOE Joint Genome Institute"/>
            <person name="Murat C."/>
            <person name="Kuo A."/>
            <person name="Barry K.W."/>
            <person name="Clum A."/>
            <person name="Dockter R.B."/>
            <person name="Fauchery L."/>
            <person name="Iotti M."/>
            <person name="Kohler A."/>
            <person name="Labutti K."/>
            <person name="Lindquist E.A."/>
            <person name="Lipzen A."/>
            <person name="Ohm R.A."/>
            <person name="Wang M."/>
            <person name="Grigoriev I.V."/>
            <person name="Zambonelli A."/>
            <person name="Martin F.M."/>
        </authorList>
    </citation>
    <scope>NUCLEOTIDE SEQUENCE [LARGE SCALE GENOMIC DNA]</scope>
    <source>
        <strain evidence="2 3">Tbo3840</strain>
    </source>
</reference>
<protein>
    <recommendedName>
        <fullName evidence="4">Transmembrane protein</fullName>
    </recommendedName>
</protein>
<feature type="transmembrane region" description="Helical" evidence="1">
    <location>
        <begin position="125"/>
        <end position="150"/>
    </location>
</feature>
<keyword evidence="1" id="KW-0472">Membrane</keyword>
<dbReference type="AlphaFoldDB" id="A0A2T7A1Z6"/>
<accession>A0A2T7A1Z6</accession>
<feature type="transmembrane region" description="Helical" evidence="1">
    <location>
        <begin position="93"/>
        <end position="118"/>
    </location>
</feature>
<proteinExistence type="predicted"/>
<evidence type="ECO:0000256" key="1">
    <source>
        <dbReference type="SAM" id="Phobius"/>
    </source>
</evidence>
<keyword evidence="1" id="KW-0812">Transmembrane</keyword>
<evidence type="ECO:0000313" key="2">
    <source>
        <dbReference type="EMBL" id="PUU81757.1"/>
    </source>
</evidence>
<gene>
    <name evidence="2" type="ORF">B9Z19DRAFT_566680</name>
</gene>
<feature type="transmembrane region" description="Helical" evidence="1">
    <location>
        <begin position="71"/>
        <end position="87"/>
    </location>
</feature>
<feature type="transmembrane region" description="Helical" evidence="1">
    <location>
        <begin position="39"/>
        <end position="59"/>
    </location>
</feature>
<name>A0A2T7A1Z6_TUBBO</name>
<organism evidence="2 3">
    <name type="scientific">Tuber borchii</name>
    <name type="common">White truffle</name>
    <dbReference type="NCBI Taxonomy" id="42251"/>
    <lineage>
        <taxon>Eukaryota</taxon>
        <taxon>Fungi</taxon>
        <taxon>Dikarya</taxon>
        <taxon>Ascomycota</taxon>
        <taxon>Pezizomycotina</taxon>
        <taxon>Pezizomycetes</taxon>
        <taxon>Pezizales</taxon>
        <taxon>Tuberaceae</taxon>
        <taxon>Tuber</taxon>
    </lineage>
</organism>
<feature type="transmembrane region" description="Helical" evidence="1">
    <location>
        <begin position="218"/>
        <end position="247"/>
    </location>
</feature>
<comment type="caution">
    <text evidence="2">The sequence shown here is derived from an EMBL/GenBank/DDBJ whole genome shotgun (WGS) entry which is preliminary data.</text>
</comment>
<sequence>MESFFSPGAGPTPHSIFGLTDSSPGLLSLPSAPSPSSPAFFFFLYSHSFLLLAFSRALMMMSELRRSSVRAAAVSAGVVVGVFVGGGCEGWDVMVASSAAVAIFSAISIFSAAVAASFAAVVSSVVAVSAAAAVSSVAAVSSIATVFPVAATSSAAVVPSIMIVVAVVVVSVLELVEVSGDETEASEGVFERLDWRISSMVSELFKTKSRKDGSRGSLVVGTVWGGCGGVCGVVILIFFASSFAVAVGQGELQEKNVSIGEGRNVEGKR</sequence>
<feature type="transmembrane region" description="Helical" evidence="1">
    <location>
        <begin position="156"/>
        <end position="176"/>
    </location>
</feature>